<dbReference type="Proteomes" id="UP001219525">
    <property type="component" value="Unassembled WGS sequence"/>
</dbReference>
<dbReference type="AlphaFoldDB" id="A0AAD6VD50"/>
<evidence type="ECO:0000313" key="6">
    <source>
        <dbReference type="Proteomes" id="UP001219525"/>
    </source>
</evidence>
<keyword evidence="6" id="KW-1185">Reference proteome</keyword>
<dbReference type="InterPro" id="IPR007867">
    <property type="entry name" value="GMC_OxRtase_C"/>
</dbReference>
<dbReference type="InterPro" id="IPR036188">
    <property type="entry name" value="FAD/NAD-bd_sf"/>
</dbReference>
<evidence type="ECO:0000256" key="1">
    <source>
        <dbReference type="ARBA" id="ARBA00001974"/>
    </source>
</evidence>
<name>A0AAD6VD50_9AGAR</name>
<dbReference type="GO" id="GO:0016614">
    <property type="term" value="F:oxidoreductase activity, acting on CH-OH group of donors"/>
    <property type="evidence" value="ECO:0007669"/>
    <property type="project" value="InterPro"/>
</dbReference>
<accession>A0AAD6VD50</accession>
<comment type="caution">
    <text evidence="5">The sequence shown here is derived from an EMBL/GenBank/DDBJ whole genome shotgun (WGS) entry which is preliminary data.</text>
</comment>
<reference evidence="5" key="1">
    <citation type="submission" date="2023-03" db="EMBL/GenBank/DDBJ databases">
        <title>Massive genome expansion in bonnet fungi (Mycena s.s.) driven by repeated elements and novel gene families across ecological guilds.</title>
        <authorList>
            <consortium name="Lawrence Berkeley National Laboratory"/>
            <person name="Harder C.B."/>
            <person name="Miyauchi S."/>
            <person name="Viragh M."/>
            <person name="Kuo A."/>
            <person name="Thoen E."/>
            <person name="Andreopoulos B."/>
            <person name="Lu D."/>
            <person name="Skrede I."/>
            <person name="Drula E."/>
            <person name="Henrissat B."/>
            <person name="Morin E."/>
            <person name="Kohler A."/>
            <person name="Barry K."/>
            <person name="LaButti K."/>
            <person name="Morin E."/>
            <person name="Salamov A."/>
            <person name="Lipzen A."/>
            <person name="Mereny Z."/>
            <person name="Hegedus B."/>
            <person name="Baldrian P."/>
            <person name="Stursova M."/>
            <person name="Weitz H."/>
            <person name="Taylor A."/>
            <person name="Grigoriev I.V."/>
            <person name="Nagy L.G."/>
            <person name="Martin F."/>
            <person name="Kauserud H."/>
        </authorList>
    </citation>
    <scope>NUCLEOTIDE SEQUENCE</scope>
    <source>
        <strain evidence="5">9144</strain>
    </source>
</reference>
<evidence type="ECO:0000259" key="4">
    <source>
        <dbReference type="PROSITE" id="PS00624"/>
    </source>
</evidence>
<gene>
    <name evidence="5" type="ORF">GGX14DRAFT_523471</name>
</gene>
<proteinExistence type="inferred from homology"/>
<dbReference type="SUPFAM" id="SSF54373">
    <property type="entry name" value="FAD-linked reductases, C-terminal domain"/>
    <property type="match status" value="1"/>
</dbReference>
<evidence type="ECO:0000256" key="2">
    <source>
        <dbReference type="ARBA" id="ARBA00010790"/>
    </source>
</evidence>
<dbReference type="Gene3D" id="3.30.560.10">
    <property type="entry name" value="Glucose Oxidase, domain 3"/>
    <property type="match status" value="1"/>
</dbReference>
<dbReference type="GO" id="GO:0050660">
    <property type="term" value="F:flavin adenine dinucleotide binding"/>
    <property type="evidence" value="ECO:0007669"/>
    <property type="project" value="InterPro"/>
</dbReference>
<sequence length="591" mass="63855">MGLFSRPTFPSISVDQVGTAFDASAKQATETKTYDYIVVGGGTAGCCLASRLSEDPMVSVLVLERGPLHDTMKSNIPLISTDQTSKGTPLVKTPSEPVIAGRGQLIPFIQAEALGGGSSANAMLFTRGAVGDFNRWAELGHTSWDYKSLEPYFIKSEKCLDERTPWHGFSVCTGPMTNQLSYLPFKSQRLVQQAAIAMGYQNVTDFNSPDVPVDACAIINMAVDESARRVSTCTAYLPASLVQARRQRLKVCTKAVAIRIELDEGVAVGVLFNSSDRSIPGTFYARARKEIVLCCGALASPQLLLLSGIGAKEHLSEHGIKCVVDLPGVGSHLQDHVGLPIMYEVPMVDTLHHGVNSIWKGLLEFGKYMLGYKSIFGNTPSPMSIFAHSTHIDDKTAAVPLSSPAEGANRPDIEIMAIAYCASGSIPEKFTTGVFSFLIGVLQPKSLGSVRLASSDPYARPKVDLGFLTNRDDYAVLLKGVKLSMRIADWVTANGYPMKHYDVPRSESESDLDEFIRSKLATLYHYTSTCRMGRPEEGGVVGDDLKVHGVRGLRVCDASVFPCITSAHTMAPVIAVAERCADIMKQADSNV</sequence>
<comment type="similarity">
    <text evidence="2">Belongs to the GMC oxidoreductase family.</text>
</comment>
<dbReference type="PIRSF" id="PIRSF000137">
    <property type="entry name" value="Alcohol_oxidase"/>
    <property type="match status" value="1"/>
</dbReference>
<dbReference type="InterPro" id="IPR000172">
    <property type="entry name" value="GMC_OxRdtase_N"/>
</dbReference>
<dbReference type="InterPro" id="IPR012132">
    <property type="entry name" value="GMC_OxRdtase"/>
</dbReference>
<dbReference type="Pfam" id="PF00732">
    <property type="entry name" value="GMC_oxred_N"/>
    <property type="match status" value="1"/>
</dbReference>
<evidence type="ECO:0000256" key="3">
    <source>
        <dbReference type="PIRSR" id="PIRSR000137-1"/>
    </source>
</evidence>
<dbReference type="PANTHER" id="PTHR11552:SF219">
    <property type="entry name" value="GLUCOSE-METHANOL-CHOLINE OXIDOREDUCTASE N-TERMINAL DOMAIN-CONTAINING PROTEIN"/>
    <property type="match status" value="1"/>
</dbReference>
<evidence type="ECO:0000313" key="5">
    <source>
        <dbReference type="EMBL" id="KAJ7203641.1"/>
    </source>
</evidence>
<dbReference type="PANTHER" id="PTHR11552">
    <property type="entry name" value="GLUCOSE-METHANOL-CHOLINE GMC OXIDOREDUCTASE"/>
    <property type="match status" value="1"/>
</dbReference>
<organism evidence="5 6">
    <name type="scientific">Mycena pura</name>
    <dbReference type="NCBI Taxonomy" id="153505"/>
    <lineage>
        <taxon>Eukaryota</taxon>
        <taxon>Fungi</taxon>
        <taxon>Dikarya</taxon>
        <taxon>Basidiomycota</taxon>
        <taxon>Agaricomycotina</taxon>
        <taxon>Agaricomycetes</taxon>
        <taxon>Agaricomycetidae</taxon>
        <taxon>Agaricales</taxon>
        <taxon>Marasmiineae</taxon>
        <taxon>Mycenaceae</taxon>
        <taxon>Mycena</taxon>
    </lineage>
</organism>
<dbReference type="Pfam" id="PF05199">
    <property type="entry name" value="GMC_oxred_C"/>
    <property type="match status" value="1"/>
</dbReference>
<dbReference type="PROSITE" id="PS00624">
    <property type="entry name" value="GMC_OXRED_2"/>
    <property type="match status" value="1"/>
</dbReference>
<protein>
    <submittedName>
        <fullName evidence="5">Alcohol oxidase</fullName>
    </submittedName>
</protein>
<dbReference type="SUPFAM" id="SSF51905">
    <property type="entry name" value="FAD/NAD(P)-binding domain"/>
    <property type="match status" value="1"/>
</dbReference>
<dbReference type="Gene3D" id="3.50.50.60">
    <property type="entry name" value="FAD/NAD(P)-binding domain"/>
    <property type="match status" value="1"/>
</dbReference>
<comment type="cofactor">
    <cofactor evidence="1">
        <name>FAD</name>
        <dbReference type="ChEBI" id="CHEBI:57692"/>
    </cofactor>
</comment>
<feature type="active site" description="Proton acceptor" evidence="3">
    <location>
        <position position="568"/>
    </location>
</feature>
<feature type="active site" description="Proton donor" evidence="3">
    <location>
        <position position="525"/>
    </location>
</feature>
<dbReference type="EMBL" id="JARJCW010000050">
    <property type="protein sequence ID" value="KAJ7203641.1"/>
    <property type="molecule type" value="Genomic_DNA"/>
</dbReference>
<feature type="domain" description="Glucose-methanol-choline oxidoreductase N-terminal" evidence="4">
    <location>
        <begin position="296"/>
        <end position="310"/>
    </location>
</feature>